<dbReference type="EMBL" id="CP114006">
    <property type="protein sequence ID" value="WAN63580.1"/>
    <property type="molecule type" value="Genomic_DNA"/>
</dbReference>
<feature type="binding site" evidence="10">
    <location>
        <position position="232"/>
    </location>
    <ligand>
        <name>Zn(2+)</name>
        <dbReference type="ChEBI" id="CHEBI:29105"/>
    </ligand>
</feature>
<evidence type="ECO:0000256" key="8">
    <source>
        <dbReference type="ARBA" id="ARBA00023146"/>
    </source>
</evidence>
<accession>A0ABY7BT57</accession>
<dbReference type="SUPFAM" id="SSF52374">
    <property type="entry name" value="Nucleotidylyl transferase"/>
    <property type="match status" value="1"/>
</dbReference>
<dbReference type="HAMAP" id="MF_00041">
    <property type="entry name" value="Cys_tRNA_synth"/>
    <property type="match status" value="1"/>
</dbReference>
<comment type="cofactor">
    <cofactor evidence="10">
        <name>Zn(2+)</name>
        <dbReference type="ChEBI" id="CHEBI:29105"/>
    </cofactor>
    <text evidence="10">Binds 1 zinc ion per subunit.</text>
</comment>
<comment type="subunit">
    <text evidence="1 10">Monomer.</text>
</comment>
<evidence type="ECO:0000256" key="10">
    <source>
        <dbReference type="HAMAP-Rule" id="MF_00041"/>
    </source>
</evidence>
<organism evidence="12 13">
    <name type="scientific">Candidatus Phytoplasma rubi</name>
    <dbReference type="NCBI Taxonomy" id="399025"/>
    <lineage>
        <taxon>Bacteria</taxon>
        <taxon>Bacillati</taxon>
        <taxon>Mycoplasmatota</taxon>
        <taxon>Mollicutes</taxon>
        <taxon>Acholeplasmatales</taxon>
        <taxon>Acholeplasmataceae</taxon>
        <taxon>Candidatus Phytoplasma</taxon>
        <taxon>16SrV (Elm yellows group)</taxon>
    </lineage>
</organism>
<evidence type="ECO:0000313" key="13">
    <source>
        <dbReference type="Proteomes" id="UP001164727"/>
    </source>
</evidence>
<dbReference type="InterPro" id="IPR014729">
    <property type="entry name" value="Rossmann-like_a/b/a_fold"/>
</dbReference>
<sequence>MKIYNSLTNQKEKFYSLEKKKINIYVCGPTVYEHLHIGNIRPLIFFDLVKKYFSILGYEVRLIVNVTDIDDKIIQKAIDNEVSETQISQKYTKHFLNLLSKLEITTIDQHPLVTDYIPEIISYIEKLTQKGYTYIINEGVCFKSNLIPHYSLLSDQNLTKLKKNSRNIILDFQKQNKEDFILWKKTKVGIKYDSPWFPGRPGWHTECVVMINSIFKNTIDIHGGGIDLKFPHHTNEQAQFWAIEQKKLANFFIHIGYVEYNKNKMSKSLGNVILAKDLLNKFSSNVIKMFFLSYHYLQPIHYNNNLIKEIKVKYDKIFYTLNKNNFQLILNKIFIKGVDSFYIDKFYSLMSNDFDTPNILTLIEELLKKINKITELEYLARLQNTLIYLFKSLNINIVLKNVTKEQIKIYYLWLEKHKKKDFSESDVLRNILKKDMLI</sequence>
<keyword evidence="5 10" id="KW-0862">Zinc</keyword>
<dbReference type="InterPro" id="IPR024909">
    <property type="entry name" value="Cys-tRNA/MSH_ligase"/>
</dbReference>
<dbReference type="Gene3D" id="1.20.120.1910">
    <property type="entry name" value="Cysteine-tRNA ligase, C-terminal anti-codon recognition domain"/>
    <property type="match status" value="1"/>
</dbReference>
<comment type="similarity">
    <text evidence="10">Belongs to the class-I aminoacyl-tRNA synthetase family.</text>
</comment>
<dbReference type="Proteomes" id="UP001164727">
    <property type="component" value="Chromosome"/>
</dbReference>
<evidence type="ECO:0000256" key="3">
    <source>
        <dbReference type="ARBA" id="ARBA00022723"/>
    </source>
</evidence>
<dbReference type="RefSeq" id="WP_268849762.1">
    <property type="nucleotide sequence ID" value="NZ_CP114006.1"/>
</dbReference>
<feature type="domain" description="tRNA synthetases class I catalytic" evidence="11">
    <location>
        <begin position="15"/>
        <end position="310"/>
    </location>
</feature>
<keyword evidence="2 10" id="KW-0436">Ligase</keyword>
<feature type="short sequence motif" description="'HIGH' region" evidence="10">
    <location>
        <begin position="29"/>
        <end position="39"/>
    </location>
</feature>
<evidence type="ECO:0000259" key="11">
    <source>
        <dbReference type="Pfam" id="PF01406"/>
    </source>
</evidence>
<evidence type="ECO:0000256" key="4">
    <source>
        <dbReference type="ARBA" id="ARBA00022741"/>
    </source>
</evidence>
<dbReference type="InterPro" id="IPR009080">
    <property type="entry name" value="tRNAsynth_Ia_anticodon-bd"/>
</dbReference>
<dbReference type="PANTHER" id="PTHR10890">
    <property type="entry name" value="CYSTEINYL-TRNA SYNTHETASE"/>
    <property type="match status" value="1"/>
</dbReference>
<keyword evidence="10" id="KW-0963">Cytoplasm</keyword>
<dbReference type="Gene3D" id="3.40.50.620">
    <property type="entry name" value="HUPs"/>
    <property type="match status" value="1"/>
</dbReference>
<dbReference type="PRINTS" id="PR00983">
    <property type="entry name" value="TRNASYNTHCYS"/>
</dbReference>
<proteinExistence type="inferred from homology"/>
<dbReference type="NCBIfam" id="TIGR00435">
    <property type="entry name" value="cysS"/>
    <property type="match status" value="1"/>
</dbReference>
<evidence type="ECO:0000313" key="12">
    <source>
        <dbReference type="EMBL" id="WAN63580.1"/>
    </source>
</evidence>
<gene>
    <name evidence="10" type="primary">cysS</name>
    <name evidence="12" type="ORF">RS022_07550</name>
</gene>
<reference evidence="12 13" key="1">
    <citation type="journal article" date="2023" name="Microbiol. Resour. Announc.">
        <title>Complete Genome of 'Candidatus Phytoplasma rubi' RS, a Phytopathogenic Bacterium Associated with Rubus Stunt Disease.</title>
        <authorList>
            <person name="Duckeck D."/>
            <person name="Zubert C."/>
            <person name="Bohm J.W."/>
            <person name="Carminati G."/>
            <person name="Schneider B."/>
            <person name="Kube M."/>
        </authorList>
    </citation>
    <scope>NUCLEOTIDE SEQUENCE [LARGE SCALE GENOMIC DNA]</scope>
    <source>
        <strain evidence="12 13">RS</strain>
    </source>
</reference>
<name>A0ABY7BT57_9MOLU</name>
<feature type="short sequence motif" description="'KMSKS' region" evidence="10">
    <location>
        <begin position="264"/>
        <end position="268"/>
    </location>
</feature>
<comment type="catalytic activity">
    <reaction evidence="9 10">
        <text>tRNA(Cys) + L-cysteine + ATP = L-cysteinyl-tRNA(Cys) + AMP + diphosphate</text>
        <dbReference type="Rhea" id="RHEA:17773"/>
        <dbReference type="Rhea" id="RHEA-COMP:9661"/>
        <dbReference type="Rhea" id="RHEA-COMP:9679"/>
        <dbReference type="ChEBI" id="CHEBI:30616"/>
        <dbReference type="ChEBI" id="CHEBI:33019"/>
        <dbReference type="ChEBI" id="CHEBI:35235"/>
        <dbReference type="ChEBI" id="CHEBI:78442"/>
        <dbReference type="ChEBI" id="CHEBI:78517"/>
        <dbReference type="ChEBI" id="CHEBI:456215"/>
        <dbReference type="EC" id="6.1.1.16"/>
    </reaction>
</comment>
<evidence type="ECO:0000256" key="5">
    <source>
        <dbReference type="ARBA" id="ARBA00022833"/>
    </source>
</evidence>
<feature type="binding site" evidence="10">
    <location>
        <position position="207"/>
    </location>
    <ligand>
        <name>Zn(2+)</name>
        <dbReference type="ChEBI" id="CHEBI:29105"/>
    </ligand>
</feature>
<protein>
    <recommendedName>
        <fullName evidence="10">Cysteine--tRNA ligase</fullName>
        <ecNumber evidence="10">6.1.1.16</ecNumber>
    </recommendedName>
    <alternativeName>
        <fullName evidence="10">Cysteinyl-tRNA synthetase</fullName>
        <shortName evidence="10">CysRS</shortName>
    </alternativeName>
</protein>
<keyword evidence="3 10" id="KW-0479">Metal-binding</keyword>
<comment type="subcellular location">
    <subcellularLocation>
        <location evidence="10">Cytoplasm</location>
    </subcellularLocation>
</comment>
<evidence type="ECO:0000256" key="9">
    <source>
        <dbReference type="ARBA" id="ARBA00047398"/>
    </source>
</evidence>
<evidence type="ECO:0000256" key="6">
    <source>
        <dbReference type="ARBA" id="ARBA00022840"/>
    </source>
</evidence>
<dbReference type="CDD" id="cd00672">
    <property type="entry name" value="CysRS_core"/>
    <property type="match status" value="1"/>
</dbReference>
<evidence type="ECO:0000256" key="7">
    <source>
        <dbReference type="ARBA" id="ARBA00022917"/>
    </source>
</evidence>
<dbReference type="InterPro" id="IPR032678">
    <property type="entry name" value="tRNA-synt_1_cat_dom"/>
</dbReference>
<keyword evidence="8 10" id="KW-0030">Aminoacyl-tRNA synthetase</keyword>
<dbReference type="SUPFAM" id="SSF47323">
    <property type="entry name" value="Anticodon-binding domain of a subclass of class I aminoacyl-tRNA synthetases"/>
    <property type="match status" value="1"/>
</dbReference>
<feature type="binding site" evidence="10">
    <location>
        <position position="267"/>
    </location>
    <ligand>
        <name>ATP</name>
        <dbReference type="ChEBI" id="CHEBI:30616"/>
    </ligand>
</feature>
<keyword evidence="4 10" id="KW-0547">Nucleotide-binding</keyword>
<keyword evidence="7 10" id="KW-0648">Protein biosynthesis</keyword>
<feature type="binding site" evidence="10">
    <location>
        <position position="236"/>
    </location>
    <ligand>
        <name>Zn(2+)</name>
        <dbReference type="ChEBI" id="CHEBI:29105"/>
    </ligand>
</feature>
<evidence type="ECO:0000256" key="2">
    <source>
        <dbReference type="ARBA" id="ARBA00022598"/>
    </source>
</evidence>
<dbReference type="InterPro" id="IPR015803">
    <property type="entry name" value="Cys-tRNA-ligase"/>
</dbReference>
<keyword evidence="6 10" id="KW-0067">ATP-binding</keyword>
<evidence type="ECO:0000256" key="1">
    <source>
        <dbReference type="ARBA" id="ARBA00011245"/>
    </source>
</evidence>
<dbReference type="PANTHER" id="PTHR10890:SF3">
    <property type="entry name" value="CYSTEINE--TRNA LIGASE, CYTOPLASMIC"/>
    <property type="match status" value="1"/>
</dbReference>
<dbReference type="Pfam" id="PF01406">
    <property type="entry name" value="tRNA-synt_1e"/>
    <property type="match status" value="1"/>
</dbReference>
<dbReference type="EC" id="6.1.1.16" evidence="10"/>
<keyword evidence="13" id="KW-1185">Reference proteome</keyword>
<feature type="binding site" evidence="10">
    <location>
        <position position="27"/>
    </location>
    <ligand>
        <name>Zn(2+)</name>
        <dbReference type="ChEBI" id="CHEBI:29105"/>
    </ligand>
</feature>